<evidence type="ECO:0000256" key="1">
    <source>
        <dbReference type="ARBA" id="ARBA00022737"/>
    </source>
</evidence>
<protein>
    <recommendedName>
        <fullName evidence="3">TIR domain-containing protein</fullName>
    </recommendedName>
</protein>
<reference evidence="4" key="1">
    <citation type="submission" date="2021-01" db="EMBL/GenBank/DDBJ databases">
        <authorList>
            <person name="Lovell J.T."/>
            <person name="Bentley N."/>
            <person name="Bhattarai G."/>
            <person name="Jenkins J.W."/>
            <person name="Sreedasyam A."/>
            <person name="Alarcon Y."/>
            <person name="Bock C."/>
            <person name="Boston L."/>
            <person name="Carlson J."/>
            <person name="Cervantes K."/>
            <person name="Clermont K."/>
            <person name="Krom N."/>
            <person name="Kubenka K."/>
            <person name="Mamidi S."/>
            <person name="Mattison C."/>
            <person name="Monteros M."/>
            <person name="Pisani C."/>
            <person name="Plott C."/>
            <person name="Rajasekar S."/>
            <person name="Rhein H.S."/>
            <person name="Rohla C."/>
            <person name="Song M."/>
            <person name="Hilaire R.S."/>
            <person name="Shu S."/>
            <person name="Wells L."/>
            <person name="Wang X."/>
            <person name="Webber J."/>
            <person name="Heerema R.J."/>
            <person name="Klein P."/>
            <person name="Conner P."/>
            <person name="Grauke L."/>
            <person name="Grimwood J."/>
            <person name="Schmutz J."/>
            <person name="Randall J.J."/>
        </authorList>
    </citation>
    <scope>NUCLEOTIDE SEQUENCE</scope>
    <source>
        <tissue evidence="4">Leaf</tissue>
    </source>
</reference>
<dbReference type="PANTHER" id="PTHR11017">
    <property type="entry name" value="LEUCINE-RICH REPEAT-CONTAINING PROTEIN"/>
    <property type="match status" value="1"/>
</dbReference>
<dbReference type="EMBL" id="CM031839">
    <property type="protein sequence ID" value="KAG6676474.1"/>
    <property type="molecule type" value="Genomic_DNA"/>
</dbReference>
<dbReference type="Pfam" id="PF23286">
    <property type="entry name" value="LRR_13"/>
    <property type="match status" value="1"/>
</dbReference>
<dbReference type="PANTHER" id="PTHR11017:SF570">
    <property type="entry name" value="DISEASE RESISTANCE PROTEIN (TIR-NBS CLASS)-RELATED"/>
    <property type="match status" value="1"/>
</dbReference>
<dbReference type="PROSITE" id="PS50104">
    <property type="entry name" value="TIR"/>
    <property type="match status" value="1"/>
</dbReference>
<sequence length="1042" mass="119881">MTSSIAFQSGASFSSSSPSIPPWNHDIFLSFRGKDIRYKFISHLNHALRQSGIKTYMDGVDLERGEEILSELFKAIEESQISIIVFSKNYAESRWCLNELLKILECKKIMKQVVLPIFYKGGTDIRQWEKELVKKDDESEFIKKSILWVNPKIVNQISLSVAKHPIGIESRVRDIYQRLSIEMNDIIRVVGIFRTGGIGKTTISNDIYNQISSQFEGSCFLRNVMETSKQAGGLIQLQNTLLSEILGTKLDINDVDRGVGVIWHRLQTKKILLILDDVDDMIQLEKLAGNRAWFGLGSRVIITTRDQHILDNYKVDSKYEVRTLDDNEALRLFSMYAFEEKEPLKNYVDISKQVTKYAQGLPLALTVLGSDLKSQSIHQWKSALDKYKKIPNRNIQRVLQISYDSLEDSEKDMFLDIAFFFQGEPLAKVMEIFDSCDFFPIHGIQRLIDKCLITINHKSKEPSKRSRLWFHEDVRQVFEEDVGPNKIEGIVVDLPEGDEEISLHPEAFRHMKRLRVFIIRNAHFSCAPNYLSNKLRVLDWSKYSSQSLPCNFQGKNLIVFRMHDSIIKELGDGFKPKFCSYLTEIPDLSSTSNLKKLTIKSCHRLVKLRSLRELNLGNCSSLRDLPEIECKMESLRTLVLVGTIVEELPLSIGNLVGLEELNLWYCKNLMRLPIALNQLQHLHWLCIGGCTNIVKKMRDDGQFLDLSNDSTTMEDEISSSDNGSTTLQVSNLQISCSHSESNFFPLYNLFTMFNSSANLLRLDLSKTEIVSLPTSIKGFVNLTNLDLSFCRKLEEIPELPPNITEVIVMGCKSLERFGEISKITEFNGSHIRSLGMIELIGCDKMHVNIWNDKVQNPLLWKGLYEYDATLFSKNHIPYWLSYVYKFLKDNKMVKGPDDDVGLRKKEEWVIDMEGPHYLEEISEIILYVVMFFKDSWITTSSWEIGIGDAKITSNSSNHVCCIQTGVQLVNIDWYKGENSTGYCVWVGYSNLQSFDLKVLDNLQVQFYPNHRYGMVPFFESYRAKVVYKNERRAKTPDQQKFI</sequence>
<dbReference type="GO" id="GO:0043531">
    <property type="term" value="F:ADP binding"/>
    <property type="evidence" value="ECO:0007669"/>
    <property type="project" value="InterPro"/>
</dbReference>
<dbReference type="SMART" id="SM00255">
    <property type="entry name" value="TIR"/>
    <property type="match status" value="1"/>
</dbReference>
<accession>A0A922A806</accession>
<name>A0A922A806_CARIL</name>
<evidence type="ECO:0000313" key="4">
    <source>
        <dbReference type="EMBL" id="KAG6676474.1"/>
    </source>
</evidence>
<feature type="domain" description="TIR" evidence="3">
    <location>
        <begin position="23"/>
        <end position="146"/>
    </location>
</feature>
<dbReference type="InterPro" id="IPR058546">
    <property type="entry name" value="RPS4B/Roq1-like_LRR"/>
</dbReference>
<dbReference type="FunFam" id="1.10.8.430:FF:000002">
    <property type="entry name" value="Disease resistance protein (TIR-NBS-LRR class)"/>
    <property type="match status" value="1"/>
</dbReference>
<dbReference type="InterPro" id="IPR000157">
    <property type="entry name" value="TIR_dom"/>
</dbReference>
<dbReference type="GO" id="GO:0007165">
    <property type="term" value="P:signal transduction"/>
    <property type="evidence" value="ECO:0007669"/>
    <property type="project" value="InterPro"/>
</dbReference>
<dbReference type="InterPro" id="IPR044974">
    <property type="entry name" value="Disease_R_plants"/>
</dbReference>
<comment type="caution">
    <text evidence="4">The sequence shown here is derived from an EMBL/GenBank/DDBJ whole genome shotgun (WGS) entry which is preliminary data.</text>
</comment>
<keyword evidence="1" id="KW-0677">Repeat</keyword>
<dbReference type="GO" id="GO:0006952">
    <property type="term" value="P:defense response"/>
    <property type="evidence" value="ECO:0007669"/>
    <property type="project" value="InterPro"/>
</dbReference>
<dbReference type="Pfam" id="PF01582">
    <property type="entry name" value="TIR"/>
    <property type="match status" value="1"/>
</dbReference>
<gene>
    <name evidence="4" type="ORF">I3842_15G152800</name>
</gene>
<dbReference type="Proteomes" id="UP000811246">
    <property type="component" value="Chromosome 15"/>
</dbReference>
<evidence type="ECO:0000313" key="5">
    <source>
        <dbReference type="Proteomes" id="UP000811246"/>
    </source>
</evidence>
<evidence type="ECO:0000256" key="2">
    <source>
        <dbReference type="ARBA" id="ARBA00022821"/>
    </source>
</evidence>
<keyword evidence="2" id="KW-0611">Plant defense</keyword>
<dbReference type="InterPro" id="IPR058192">
    <property type="entry name" value="WHD_ROQ1-like"/>
</dbReference>
<dbReference type="AlphaFoldDB" id="A0A922A806"/>
<proteinExistence type="predicted"/>
<evidence type="ECO:0000259" key="3">
    <source>
        <dbReference type="PROSITE" id="PS50104"/>
    </source>
</evidence>
<dbReference type="InterPro" id="IPR002182">
    <property type="entry name" value="NB-ARC"/>
</dbReference>
<organism evidence="4 5">
    <name type="scientific">Carya illinoinensis</name>
    <name type="common">Pecan</name>
    <dbReference type="NCBI Taxonomy" id="32201"/>
    <lineage>
        <taxon>Eukaryota</taxon>
        <taxon>Viridiplantae</taxon>
        <taxon>Streptophyta</taxon>
        <taxon>Embryophyta</taxon>
        <taxon>Tracheophyta</taxon>
        <taxon>Spermatophyta</taxon>
        <taxon>Magnoliopsida</taxon>
        <taxon>eudicotyledons</taxon>
        <taxon>Gunneridae</taxon>
        <taxon>Pentapetalae</taxon>
        <taxon>rosids</taxon>
        <taxon>fabids</taxon>
        <taxon>Fagales</taxon>
        <taxon>Juglandaceae</taxon>
        <taxon>Carya</taxon>
    </lineage>
</organism>
<dbReference type="Pfam" id="PF23282">
    <property type="entry name" value="WHD_ROQ1"/>
    <property type="match status" value="1"/>
</dbReference>
<dbReference type="Pfam" id="PF00931">
    <property type="entry name" value="NB-ARC"/>
    <property type="match status" value="1"/>
</dbReference>